<dbReference type="Proteomes" id="UP000653454">
    <property type="component" value="Unassembled WGS sequence"/>
</dbReference>
<dbReference type="PROSITE" id="PS50157">
    <property type="entry name" value="ZINC_FINGER_C2H2_2"/>
    <property type="match status" value="7"/>
</dbReference>
<gene>
    <name evidence="7" type="ORF">PLXY2_LOCUS3667</name>
</gene>
<feature type="domain" description="C2H2-type" evidence="6">
    <location>
        <begin position="198"/>
        <end position="226"/>
    </location>
</feature>
<reference evidence="7" key="1">
    <citation type="submission" date="2020-11" db="EMBL/GenBank/DDBJ databases">
        <authorList>
            <person name="Whiteford S."/>
        </authorList>
    </citation>
    <scope>NUCLEOTIDE SEQUENCE</scope>
</reference>
<evidence type="ECO:0000259" key="6">
    <source>
        <dbReference type="PROSITE" id="PS50157"/>
    </source>
</evidence>
<accession>A0A8S4DXH7</accession>
<keyword evidence="3 5" id="KW-0863">Zinc-finger</keyword>
<feature type="domain" description="C2H2-type" evidence="6">
    <location>
        <begin position="314"/>
        <end position="337"/>
    </location>
</feature>
<evidence type="ECO:0000313" key="8">
    <source>
        <dbReference type="Proteomes" id="UP000653454"/>
    </source>
</evidence>
<dbReference type="InterPro" id="IPR036236">
    <property type="entry name" value="Znf_C2H2_sf"/>
</dbReference>
<dbReference type="AlphaFoldDB" id="A0A8S4DXH7"/>
<name>A0A8S4DXH7_PLUXY</name>
<feature type="domain" description="C2H2-type" evidence="6">
    <location>
        <begin position="145"/>
        <end position="172"/>
    </location>
</feature>
<dbReference type="PANTHER" id="PTHR24379:SF121">
    <property type="entry name" value="C2H2-TYPE DOMAIN-CONTAINING PROTEIN"/>
    <property type="match status" value="1"/>
</dbReference>
<comment type="caution">
    <text evidence="7">The sequence shown here is derived from an EMBL/GenBank/DDBJ whole genome shotgun (WGS) entry which is preliminary data.</text>
</comment>
<dbReference type="Pfam" id="PF13912">
    <property type="entry name" value="zf-C2H2_6"/>
    <property type="match status" value="1"/>
</dbReference>
<organism evidence="7 8">
    <name type="scientific">Plutella xylostella</name>
    <name type="common">Diamondback moth</name>
    <name type="synonym">Plutella maculipennis</name>
    <dbReference type="NCBI Taxonomy" id="51655"/>
    <lineage>
        <taxon>Eukaryota</taxon>
        <taxon>Metazoa</taxon>
        <taxon>Ecdysozoa</taxon>
        <taxon>Arthropoda</taxon>
        <taxon>Hexapoda</taxon>
        <taxon>Insecta</taxon>
        <taxon>Pterygota</taxon>
        <taxon>Neoptera</taxon>
        <taxon>Endopterygota</taxon>
        <taxon>Lepidoptera</taxon>
        <taxon>Glossata</taxon>
        <taxon>Ditrysia</taxon>
        <taxon>Yponomeutoidea</taxon>
        <taxon>Plutellidae</taxon>
        <taxon>Plutella</taxon>
    </lineage>
</organism>
<keyword evidence="4" id="KW-0862">Zinc</keyword>
<dbReference type="PANTHER" id="PTHR24379">
    <property type="entry name" value="KRAB AND ZINC FINGER DOMAIN-CONTAINING"/>
    <property type="match status" value="1"/>
</dbReference>
<proteinExistence type="predicted"/>
<keyword evidence="8" id="KW-1185">Reference proteome</keyword>
<dbReference type="Gene3D" id="3.30.160.60">
    <property type="entry name" value="Classic Zinc Finger"/>
    <property type="match status" value="6"/>
</dbReference>
<protein>
    <submittedName>
        <fullName evidence="7">(diamondback moth) hypothetical protein</fullName>
    </submittedName>
</protein>
<dbReference type="FunFam" id="3.30.160.60:FF:000202">
    <property type="entry name" value="Zinc finger protein 574"/>
    <property type="match status" value="1"/>
</dbReference>
<evidence type="ECO:0000256" key="5">
    <source>
        <dbReference type="PROSITE-ProRule" id="PRU00042"/>
    </source>
</evidence>
<evidence type="ECO:0000256" key="2">
    <source>
        <dbReference type="ARBA" id="ARBA00022737"/>
    </source>
</evidence>
<evidence type="ECO:0000256" key="3">
    <source>
        <dbReference type="ARBA" id="ARBA00022771"/>
    </source>
</evidence>
<keyword evidence="1" id="KW-0479">Metal-binding</keyword>
<dbReference type="Pfam" id="PF00096">
    <property type="entry name" value="zf-C2H2"/>
    <property type="match status" value="3"/>
</dbReference>
<dbReference type="GO" id="GO:0008270">
    <property type="term" value="F:zinc ion binding"/>
    <property type="evidence" value="ECO:0007669"/>
    <property type="project" value="UniProtKB-KW"/>
</dbReference>
<dbReference type="Pfam" id="PF13894">
    <property type="entry name" value="zf-C2H2_4"/>
    <property type="match status" value="1"/>
</dbReference>
<feature type="domain" description="C2H2-type" evidence="6">
    <location>
        <begin position="259"/>
        <end position="287"/>
    </location>
</feature>
<feature type="domain" description="C2H2-type" evidence="6">
    <location>
        <begin position="171"/>
        <end position="193"/>
    </location>
</feature>
<dbReference type="InterPro" id="IPR013087">
    <property type="entry name" value="Znf_C2H2_type"/>
</dbReference>
<dbReference type="InterPro" id="IPR041661">
    <property type="entry name" value="ZN622/Rei1/Reh1_Znf-C2H2"/>
</dbReference>
<keyword evidence="2" id="KW-0677">Repeat</keyword>
<dbReference type="Pfam" id="PF12756">
    <property type="entry name" value="zf-C2H2_2"/>
    <property type="match status" value="1"/>
</dbReference>
<feature type="domain" description="C2H2-type" evidence="6">
    <location>
        <begin position="344"/>
        <end position="367"/>
    </location>
</feature>
<dbReference type="SUPFAM" id="SSF57667">
    <property type="entry name" value="beta-beta-alpha zinc fingers"/>
    <property type="match status" value="4"/>
</dbReference>
<sequence>MPFYSPGALRPARQGAISSIWELTVSERQNAAVFLEHTTVRPFVYCRYYFKCFFCQQQYPDISALLQHTGTHEMPERQKILKELIPKGKRTVKVDISNLKCKICDTKLPDLDATREHLASVHKTEFTKSGNGLVAYNLTQRNGQYSCHICQKIFQTFILLNRHMNVHFSNAICETCGVGFLSHQRLMQHKEIHLPGGYPCEICKKVYTTSSNLRYHKEKTHEGATKMRMLRCAHCPERFVEHFRKLKHLKDVHGITFTFNCETCNATFQSRRALTSHTNKFHTQKTQCDVCKKSFSCRTTLRKHMASHTGEKNFVCSLCGKAYRHQKSLKQHMRTHAIGVNLQCVCSECGSAFANKIDYSKHVKAWHPRLSFSFAIDESQT</sequence>
<dbReference type="EMBL" id="CAJHNJ030000009">
    <property type="protein sequence ID" value="CAG9106295.1"/>
    <property type="molecule type" value="Genomic_DNA"/>
</dbReference>
<evidence type="ECO:0000313" key="7">
    <source>
        <dbReference type="EMBL" id="CAG9106295.1"/>
    </source>
</evidence>
<dbReference type="SMART" id="SM00355">
    <property type="entry name" value="ZnF_C2H2"/>
    <property type="match status" value="10"/>
</dbReference>
<feature type="domain" description="C2H2-type" evidence="6">
    <location>
        <begin position="286"/>
        <end position="313"/>
    </location>
</feature>
<evidence type="ECO:0000256" key="1">
    <source>
        <dbReference type="ARBA" id="ARBA00022723"/>
    </source>
</evidence>
<dbReference type="GO" id="GO:0032502">
    <property type="term" value="P:developmental process"/>
    <property type="evidence" value="ECO:0007669"/>
    <property type="project" value="UniProtKB-ARBA"/>
</dbReference>
<evidence type="ECO:0000256" key="4">
    <source>
        <dbReference type="ARBA" id="ARBA00022833"/>
    </source>
</evidence>
<dbReference type="PROSITE" id="PS00028">
    <property type="entry name" value="ZINC_FINGER_C2H2_1"/>
    <property type="match status" value="8"/>
</dbReference>